<dbReference type="AlphaFoldDB" id="A0A9Q1E7M6"/>
<evidence type="ECO:0000313" key="2">
    <source>
        <dbReference type="EMBL" id="KAJ8333717.1"/>
    </source>
</evidence>
<evidence type="ECO:0000256" key="1">
    <source>
        <dbReference type="SAM" id="Phobius"/>
    </source>
</evidence>
<proteinExistence type="predicted"/>
<gene>
    <name evidence="2" type="ORF">SKAU_G00410360</name>
</gene>
<comment type="caution">
    <text evidence="2">The sequence shown here is derived from an EMBL/GenBank/DDBJ whole genome shotgun (WGS) entry which is preliminary data.</text>
</comment>
<dbReference type="EMBL" id="JAINUF010000022">
    <property type="protein sequence ID" value="KAJ8333717.1"/>
    <property type="molecule type" value="Genomic_DNA"/>
</dbReference>
<sequence length="97" mass="10870">MLQSIIFFFLVSGHLLYHVFPVVGAGERSSIWFGQVISVILASVGVVSSTSVVSRKLLLELSRFWAAECSWSEWRLSLACFVRSAFVMTALRMPERA</sequence>
<name>A0A9Q1E7M6_SYNKA</name>
<keyword evidence="1" id="KW-0812">Transmembrane</keyword>
<feature type="transmembrane region" description="Helical" evidence="1">
    <location>
        <begin position="6"/>
        <end position="25"/>
    </location>
</feature>
<dbReference type="Proteomes" id="UP001152622">
    <property type="component" value="Chromosome 22"/>
</dbReference>
<accession>A0A9Q1E7M6</accession>
<keyword evidence="3" id="KW-1185">Reference proteome</keyword>
<feature type="transmembrane region" description="Helical" evidence="1">
    <location>
        <begin position="32"/>
        <end position="54"/>
    </location>
</feature>
<keyword evidence="1" id="KW-0472">Membrane</keyword>
<evidence type="ECO:0000313" key="3">
    <source>
        <dbReference type="Proteomes" id="UP001152622"/>
    </source>
</evidence>
<keyword evidence="1" id="KW-1133">Transmembrane helix</keyword>
<reference evidence="2" key="1">
    <citation type="journal article" date="2023" name="Science">
        <title>Genome structures resolve the early diversification of teleost fishes.</title>
        <authorList>
            <person name="Parey E."/>
            <person name="Louis A."/>
            <person name="Montfort J."/>
            <person name="Bouchez O."/>
            <person name="Roques C."/>
            <person name="Iampietro C."/>
            <person name="Lluch J."/>
            <person name="Castinel A."/>
            <person name="Donnadieu C."/>
            <person name="Desvignes T."/>
            <person name="Floi Bucao C."/>
            <person name="Jouanno E."/>
            <person name="Wen M."/>
            <person name="Mejri S."/>
            <person name="Dirks R."/>
            <person name="Jansen H."/>
            <person name="Henkel C."/>
            <person name="Chen W.J."/>
            <person name="Zahm M."/>
            <person name="Cabau C."/>
            <person name="Klopp C."/>
            <person name="Thompson A.W."/>
            <person name="Robinson-Rechavi M."/>
            <person name="Braasch I."/>
            <person name="Lecointre G."/>
            <person name="Bobe J."/>
            <person name="Postlethwait J.H."/>
            <person name="Berthelot C."/>
            <person name="Roest Crollius H."/>
            <person name="Guiguen Y."/>
        </authorList>
    </citation>
    <scope>NUCLEOTIDE SEQUENCE</scope>
    <source>
        <strain evidence="2">WJC10195</strain>
    </source>
</reference>
<protein>
    <submittedName>
        <fullName evidence="2">Uncharacterized protein</fullName>
    </submittedName>
</protein>
<organism evidence="2 3">
    <name type="scientific">Synaphobranchus kaupii</name>
    <name type="common">Kaup's arrowtooth eel</name>
    <dbReference type="NCBI Taxonomy" id="118154"/>
    <lineage>
        <taxon>Eukaryota</taxon>
        <taxon>Metazoa</taxon>
        <taxon>Chordata</taxon>
        <taxon>Craniata</taxon>
        <taxon>Vertebrata</taxon>
        <taxon>Euteleostomi</taxon>
        <taxon>Actinopterygii</taxon>
        <taxon>Neopterygii</taxon>
        <taxon>Teleostei</taxon>
        <taxon>Anguilliformes</taxon>
        <taxon>Synaphobranchidae</taxon>
        <taxon>Synaphobranchus</taxon>
    </lineage>
</organism>